<proteinExistence type="predicted"/>
<evidence type="ECO:0000313" key="1">
    <source>
        <dbReference type="EMBL" id="KAF9462731.1"/>
    </source>
</evidence>
<name>A0A9P5Y6S7_9AGAR</name>
<keyword evidence="2" id="KW-1185">Reference proteome</keyword>
<dbReference type="EMBL" id="MU150269">
    <property type="protein sequence ID" value="KAF9462731.1"/>
    <property type="molecule type" value="Genomic_DNA"/>
</dbReference>
<gene>
    <name evidence="1" type="ORF">BDZ94DRAFT_1260609</name>
</gene>
<dbReference type="Proteomes" id="UP000807353">
    <property type="component" value="Unassembled WGS sequence"/>
</dbReference>
<reference evidence="1" key="1">
    <citation type="submission" date="2020-11" db="EMBL/GenBank/DDBJ databases">
        <authorList>
            <consortium name="DOE Joint Genome Institute"/>
            <person name="Ahrendt S."/>
            <person name="Riley R."/>
            <person name="Andreopoulos W."/>
            <person name="Labutti K."/>
            <person name="Pangilinan J."/>
            <person name="Ruiz-Duenas F.J."/>
            <person name="Barrasa J.M."/>
            <person name="Sanchez-Garcia M."/>
            <person name="Camarero S."/>
            <person name="Miyauchi S."/>
            <person name="Serrano A."/>
            <person name="Linde D."/>
            <person name="Babiker R."/>
            <person name="Drula E."/>
            <person name="Ayuso-Fernandez I."/>
            <person name="Pacheco R."/>
            <person name="Padilla G."/>
            <person name="Ferreira P."/>
            <person name="Barriuso J."/>
            <person name="Kellner H."/>
            <person name="Castanera R."/>
            <person name="Alfaro M."/>
            <person name="Ramirez L."/>
            <person name="Pisabarro A.G."/>
            <person name="Kuo A."/>
            <person name="Tritt A."/>
            <person name="Lipzen A."/>
            <person name="He G."/>
            <person name="Yan M."/>
            <person name="Ng V."/>
            <person name="Cullen D."/>
            <person name="Martin F."/>
            <person name="Rosso M.-N."/>
            <person name="Henrissat B."/>
            <person name="Hibbett D."/>
            <person name="Martinez A.T."/>
            <person name="Grigoriev I.V."/>
        </authorList>
    </citation>
    <scope>NUCLEOTIDE SEQUENCE</scope>
    <source>
        <strain evidence="1">CBS 247.69</strain>
    </source>
</reference>
<accession>A0A9P5Y6S7</accession>
<protein>
    <submittedName>
        <fullName evidence="1">Uncharacterized protein</fullName>
    </submittedName>
</protein>
<sequence length="157" mass="17816">MIHKAPTRTQNLTFLKASIKTRKCIDDGPCLHLPPSSPRLRPTVIGYVREPGGPNSKRCGLLSSGISPNARIYCLTSPSRISVPSAQYIFTVTLYQFDDVFICASLTELFSTCCGYMAPGRRSWIQVVLVNTRYALHMYVDCYRGERFYGFCDYKYF</sequence>
<organism evidence="1 2">
    <name type="scientific">Collybia nuda</name>
    <dbReference type="NCBI Taxonomy" id="64659"/>
    <lineage>
        <taxon>Eukaryota</taxon>
        <taxon>Fungi</taxon>
        <taxon>Dikarya</taxon>
        <taxon>Basidiomycota</taxon>
        <taxon>Agaricomycotina</taxon>
        <taxon>Agaricomycetes</taxon>
        <taxon>Agaricomycetidae</taxon>
        <taxon>Agaricales</taxon>
        <taxon>Tricholomatineae</taxon>
        <taxon>Clitocybaceae</taxon>
        <taxon>Collybia</taxon>
    </lineage>
</organism>
<dbReference type="AlphaFoldDB" id="A0A9P5Y6S7"/>
<comment type="caution">
    <text evidence="1">The sequence shown here is derived from an EMBL/GenBank/DDBJ whole genome shotgun (WGS) entry which is preliminary data.</text>
</comment>
<evidence type="ECO:0000313" key="2">
    <source>
        <dbReference type="Proteomes" id="UP000807353"/>
    </source>
</evidence>